<feature type="transmembrane region" description="Helical" evidence="1">
    <location>
        <begin position="65"/>
        <end position="87"/>
    </location>
</feature>
<evidence type="ECO:0000313" key="2">
    <source>
        <dbReference type="EMBL" id="MCP8969962.1"/>
    </source>
</evidence>
<comment type="caution">
    <text evidence="2">The sequence shown here is derived from an EMBL/GenBank/DDBJ whole genome shotgun (WGS) entry which is preliminary data.</text>
</comment>
<keyword evidence="3" id="KW-1185">Reference proteome</keyword>
<dbReference type="EMBL" id="JANCLT010000008">
    <property type="protein sequence ID" value="MCP8969962.1"/>
    <property type="molecule type" value="Genomic_DNA"/>
</dbReference>
<keyword evidence="1" id="KW-0472">Membrane</keyword>
<evidence type="ECO:0000313" key="3">
    <source>
        <dbReference type="Proteomes" id="UP001156102"/>
    </source>
</evidence>
<dbReference type="RefSeq" id="WP_254759880.1">
    <property type="nucleotide sequence ID" value="NZ_JANCLT010000008.1"/>
</dbReference>
<keyword evidence="1" id="KW-1133">Transmembrane helix</keyword>
<protein>
    <submittedName>
        <fullName evidence="2">Uncharacterized protein</fullName>
    </submittedName>
</protein>
<gene>
    <name evidence="2" type="ORF">NK662_15655</name>
</gene>
<accession>A0AA41X6Y7</accession>
<dbReference type="AlphaFoldDB" id="A0AA41X6Y7"/>
<proteinExistence type="predicted"/>
<sequence length="158" mass="18671">MKKIMIARLLLLLVPWLSAPFLSKKDWQRYTPVAGFAAALVAGMCVLAVPYKWWTVGGRWKEKVLNDGSFIMGPFFIGTIWIFRYTFGDIKRYMAANLVMDVLFSYPLNTVFQRLGFYRLLRFKPRYILLFFTCYSFLIYGFQMWREQSMYSKADTGR</sequence>
<evidence type="ECO:0000256" key="1">
    <source>
        <dbReference type="SAM" id="Phobius"/>
    </source>
</evidence>
<reference evidence="2" key="1">
    <citation type="submission" date="2022-07" db="EMBL/GenBank/DDBJ databases">
        <authorList>
            <person name="Li W.-J."/>
            <person name="Deng Q.-Q."/>
        </authorList>
    </citation>
    <scope>NUCLEOTIDE SEQUENCE</scope>
    <source>
        <strain evidence="2">SYSU M60031</strain>
    </source>
</reference>
<dbReference type="Proteomes" id="UP001156102">
    <property type="component" value="Unassembled WGS sequence"/>
</dbReference>
<feature type="transmembrane region" description="Helical" evidence="1">
    <location>
        <begin position="33"/>
        <end position="53"/>
    </location>
</feature>
<keyword evidence="1" id="KW-0812">Transmembrane</keyword>
<feature type="transmembrane region" description="Helical" evidence="1">
    <location>
        <begin position="127"/>
        <end position="145"/>
    </location>
</feature>
<name>A0AA41X6Y7_9BACI</name>
<organism evidence="2 3">
    <name type="scientific">Ectobacillus ponti</name>
    <dbReference type="NCBI Taxonomy" id="2961894"/>
    <lineage>
        <taxon>Bacteria</taxon>
        <taxon>Bacillati</taxon>
        <taxon>Bacillota</taxon>
        <taxon>Bacilli</taxon>
        <taxon>Bacillales</taxon>
        <taxon>Bacillaceae</taxon>
        <taxon>Ectobacillus</taxon>
    </lineage>
</organism>